<dbReference type="GO" id="GO:0005886">
    <property type="term" value="C:plasma membrane"/>
    <property type="evidence" value="ECO:0007669"/>
    <property type="project" value="InterPro"/>
</dbReference>
<keyword evidence="1" id="KW-0812">Transmembrane</keyword>
<organism evidence="3 4">
    <name type="scientific">endosymbiont of Escarpia spicata</name>
    <dbReference type="NCBI Taxonomy" id="2200908"/>
    <lineage>
        <taxon>Bacteria</taxon>
        <taxon>Pseudomonadati</taxon>
        <taxon>Pseudomonadota</taxon>
        <taxon>Gammaproteobacteria</taxon>
        <taxon>sulfur-oxidizing symbionts</taxon>
    </lineage>
</organism>
<dbReference type="AlphaFoldDB" id="A0A370DQ40"/>
<sequence>MTQQNQKSSAPDLAGEYVLGTLQGERQADFEHRLKEDYALQAEVSAWEQRFAPMLEAVEPVKPPADVWRNIEQRLDPSSPPEKAGILNSLGFWRNLGLVMASLVMVLTLTLFGIDRADFEMDRVLVVMNDQSQAGWIIGTAGSGGQLHVKAVAPTQVPKDKVCQLWMETNDGRLVSVGILPERGAERMNVPVSLRSDSRFKISIEPVAELPAAKPSGEFVFEGGLTSI</sequence>
<dbReference type="GO" id="GO:0006417">
    <property type="term" value="P:regulation of translation"/>
    <property type="evidence" value="ECO:0007669"/>
    <property type="project" value="TreeGrafter"/>
</dbReference>
<dbReference type="InterPro" id="IPR018764">
    <property type="entry name" value="RskA_C"/>
</dbReference>
<gene>
    <name evidence="3" type="ORF">DIZ78_06045</name>
</gene>
<dbReference type="Proteomes" id="UP000254771">
    <property type="component" value="Unassembled WGS sequence"/>
</dbReference>
<keyword evidence="1" id="KW-1133">Transmembrane helix</keyword>
<dbReference type="GO" id="GO:0016989">
    <property type="term" value="F:sigma factor antagonist activity"/>
    <property type="evidence" value="ECO:0007669"/>
    <property type="project" value="TreeGrafter"/>
</dbReference>
<comment type="caution">
    <text evidence="3">The sequence shown here is derived from an EMBL/GenBank/DDBJ whole genome shotgun (WGS) entry which is preliminary data.</text>
</comment>
<protein>
    <recommendedName>
        <fullName evidence="2">Anti-sigma K factor RskA C-terminal domain-containing protein</fullName>
    </recommendedName>
</protein>
<dbReference type="PANTHER" id="PTHR37461:SF1">
    <property type="entry name" value="ANTI-SIGMA-K FACTOR RSKA"/>
    <property type="match status" value="1"/>
</dbReference>
<evidence type="ECO:0000256" key="1">
    <source>
        <dbReference type="SAM" id="Phobius"/>
    </source>
</evidence>
<reference evidence="3 4" key="1">
    <citation type="journal article" date="2018" name="ISME J.">
        <title>Endosymbiont genomes yield clues of tubeworm success.</title>
        <authorList>
            <person name="Li Y."/>
            <person name="Liles M.R."/>
            <person name="Halanych K.M."/>
        </authorList>
    </citation>
    <scope>NUCLEOTIDE SEQUENCE [LARGE SCALE GENOMIC DNA]</scope>
    <source>
        <strain evidence="3">A1462</strain>
    </source>
</reference>
<evidence type="ECO:0000313" key="4">
    <source>
        <dbReference type="Proteomes" id="UP000254771"/>
    </source>
</evidence>
<accession>A0A370DQ40</accession>
<proteinExistence type="predicted"/>
<evidence type="ECO:0000259" key="2">
    <source>
        <dbReference type="Pfam" id="PF10099"/>
    </source>
</evidence>
<name>A0A370DQ40_9GAMM</name>
<feature type="domain" description="Anti-sigma K factor RskA C-terminal" evidence="2">
    <location>
        <begin position="101"/>
        <end position="218"/>
    </location>
</feature>
<dbReference type="PANTHER" id="PTHR37461">
    <property type="entry name" value="ANTI-SIGMA-K FACTOR RSKA"/>
    <property type="match status" value="1"/>
</dbReference>
<dbReference type="Pfam" id="PF10099">
    <property type="entry name" value="RskA_C"/>
    <property type="match status" value="1"/>
</dbReference>
<dbReference type="EMBL" id="QFXE01000007">
    <property type="protein sequence ID" value="RDH87051.1"/>
    <property type="molecule type" value="Genomic_DNA"/>
</dbReference>
<evidence type="ECO:0000313" key="3">
    <source>
        <dbReference type="EMBL" id="RDH87051.1"/>
    </source>
</evidence>
<feature type="transmembrane region" description="Helical" evidence="1">
    <location>
        <begin position="92"/>
        <end position="114"/>
    </location>
</feature>
<keyword evidence="4" id="KW-1185">Reference proteome</keyword>
<keyword evidence="1" id="KW-0472">Membrane</keyword>
<dbReference type="InterPro" id="IPR051474">
    <property type="entry name" value="Anti-sigma-K/W_factor"/>
</dbReference>